<name>A0A653CC65_CALMS</name>
<dbReference type="EMBL" id="CAACVG010007443">
    <property type="protein sequence ID" value="VEN45478.1"/>
    <property type="molecule type" value="Genomic_DNA"/>
</dbReference>
<protein>
    <submittedName>
        <fullName evidence="1">Uncharacterized protein</fullName>
    </submittedName>
</protein>
<evidence type="ECO:0000313" key="2">
    <source>
        <dbReference type="Proteomes" id="UP000410492"/>
    </source>
</evidence>
<accession>A0A653CC65</accession>
<keyword evidence="2" id="KW-1185">Reference proteome</keyword>
<sequence length="40" mass="4595">PGKCALESHFHSHSNCRSKNPGKPNFELLYNGLLIPRFRE</sequence>
<dbReference type="AlphaFoldDB" id="A0A653CC65"/>
<gene>
    <name evidence="1" type="ORF">CALMAC_LOCUS7917</name>
</gene>
<organism evidence="1 2">
    <name type="scientific">Callosobruchus maculatus</name>
    <name type="common">Southern cowpea weevil</name>
    <name type="synonym">Pulse bruchid</name>
    <dbReference type="NCBI Taxonomy" id="64391"/>
    <lineage>
        <taxon>Eukaryota</taxon>
        <taxon>Metazoa</taxon>
        <taxon>Ecdysozoa</taxon>
        <taxon>Arthropoda</taxon>
        <taxon>Hexapoda</taxon>
        <taxon>Insecta</taxon>
        <taxon>Pterygota</taxon>
        <taxon>Neoptera</taxon>
        <taxon>Endopterygota</taxon>
        <taxon>Coleoptera</taxon>
        <taxon>Polyphaga</taxon>
        <taxon>Cucujiformia</taxon>
        <taxon>Chrysomeloidea</taxon>
        <taxon>Chrysomelidae</taxon>
        <taxon>Bruchinae</taxon>
        <taxon>Bruchini</taxon>
        <taxon>Callosobruchus</taxon>
    </lineage>
</organism>
<evidence type="ECO:0000313" key="1">
    <source>
        <dbReference type="EMBL" id="VEN45478.1"/>
    </source>
</evidence>
<proteinExistence type="predicted"/>
<dbReference type="Proteomes" id="UP000410492">
    <property type="component" value="Unassembled WGS sequence"/>
</dbReference>
<feature type="non-terminal residue" evidence="1">
    <location>
        <position position="1"/>
    </location>
</feature>
<reference evidence="1 2" key="1">
    <citation type="submission" date="2019-01" db="EMBL/GenBank/DDBJ databases">
        <authorList>
            <person name="Sayadi A."/>
        </authorList>
    </citation>
    <scope>NUCLEOTIDE SEQUENCE [LARGE SCALE GENOMIC DNA]</scope>
</reference>